<feature type="region of interest" description="Disordered" evidence="1">
    <location>
        <begin position="1"/>
        <end position="27"/>
    </location>
</feature>
<feature type="compositionally biased region" description="Basic and acidic residues" evidence="1">
    <location>
        <begin position="313"/>
        <end position="324"/>
    </location>
</feature>
<feature type="compositionally biased region" description="Basic and acidic residues" evidence="1">
    <location>
        <begin position="407"/>
        <end position="418"/>
    </location>
</feature>
<gene>
    <name evidence="2" type="ORF">EJ04DRAFT_139428</name>
</gene>
<proteinExistence type="predicted"/>
<evidence type="ECO:0000256" key="1">
    <source>
        <dbReference type="SAM" id="MobiDB-lite"/>
    </source>
</evidence>
<comment type="caution">
    <text evidence="2">The sequence shown here is derived from an EMBL/GenBank/DDBJ whole genome shotgun (WGS) entry which is preliminary data.</text>
</comment>
<dbReference type="EMBL" id="ML996120">
    <property type="protein sequence ID" value="KAF2736988.1"/>
    <property type="molecule type" value="Genomic_DNA"/>
</dbReference>
<dbReference type="OrthoDB" id="10654912at2759"/>
<feature type="compositionally biased region" description="Basic and acidic residues" evidence="1">
    <location>
        <begin position="209"/>
        <end position="221"/>
    </location>
</feature>
<organism evidence="2 3">
    <name type="scientific">Polyplosphaeria fusca</name>
    <dbReference type="NCBI Taxonomy" id="682080"/>
    <lineage>
        <taxon>Eukaryota</taxon>
        <taxon>Fungi</taxon>
        <taxon>Dikarya</taxon>
        <taxon>Ascomycota</taxon>
        <taxon>Pezizomycotina</taxon>
        <taxon>Dothideomycetes</taxon>
        <taxon>Pleosporomycetidae</taxon>
        <taxon>Pleosporales</taxon>
        <taxon>Tetraplosphaeriaceae</taxon>
        <taxon>Polyplosphaeria</taxon>
    </lineage>
</organism>
<keyword evidence="3" id="KW-1185">Reference proteome</keyword>
<feature type="compositionally biased region" description="Acidic residues" evidence="1">
    <location>
        <begin position="394"/>
        <end position="406"/>
    </location>
</feature>
<dbReference type="Proteomes" id="UP000799444">
    <property type="component" value="Unassembled WGS sequence"/>
</dbReference>
<feature type="region of interest" description="Disordered" evidence="1">
    <location>
        <begin position="209"/>
        <end position="230"/>
    </location>
</feature>
<feature type="compositionally biased region" description="Basic and acidic residues" evidence="1">
    <location>
        <begin position="257"/>
        <end position="266"/>
    </location>
</feature>
<sequence>MPSSPQPPLIKLSDLPGSVKSKQKRGVEWEPPVFDNTTRRVFDATKLVADQMIREFSTMSYPSLKKYIKDRPEHMEYRLLTSVQAENRFIEDTSVLSEEQLATGDWKKSKDSISSPVLYFSQNPSTPTSPIAMDVQPDYETILHRQRRGLKSIHHRQRDHEVRVLDPGLRILWAGKFMEWAKENHDQYLAMYKDQKETSKALKALHMETGLDKDESEHEEKDSDDDEISYGTTLKSIQDLLIEDRGAVSDGESSSRPQRDSAEVEVRRRRRRTQYNVGLRSPAIPDFRVTSRESVNAEDVDEWAQELDFNLQKEKQRQMKEQAQKGKHVKRRDSVRRDPAFEFGQGNSGLEKKDLRPSIDSETTLRESIRLTEDREAGTQKTRENVEENTQPGDEGDEFEWEDYDDKDTAAEDLEHQAEGSFHAM</sequence>
<protein>
    <submittedName>
        <fullName evidence="2">Uncharacterized protein</fullName>
    </submittedName>
</protein>
<name>A0A9P4R538_9PLEO</name>
<feature type="region of interest" description="Disordered" evidence="1">
    <location>
        <begin position="246"/>
        <end position="269"/>
    </location>
</feature>
<feature type="compositionally biased region" description="Basic and acidic residues" evidence="1">
    <location>
        <begin position="350"/>
        <end position="386"/>
    </location>
</feature>
<feature type="region of interest" description="Disordered" evidence="1">
    <location>
        <begin position="313"/>
        <end position="425"/>
    </location>
</feature>
<dbReference type="AlphaFoldDB" id="A0A9P4R538"/>
<feature type="compositionally biased region" description="Basic residues" evidence="1">
    <location>
        <begin position="325"/>
        <end position="334"/>
    </location>
</feature>
<evidence type="ECO:0000313" key="2">
    <source>
        <dbReference type="EMBL" id="KAF2736988.1"/>
    </source>
</evidence>
<reference evidence="2" key="1">
    <citation type="journal article" date="2020" name="Stud. Mycol.">
        <title>101 Dothideomycetes genomes: a test case for predicting lifestyles and emergence of pathogens.</title>
        <authorList>
            <person name="Haridas S."/>
            <person name="Albert R."/>
            <person name="Binder M."/>
            <person name="Bloem J."/>
            <person name="Labutti K."/>
            <person name="Salamov A."/>
            <person name="Andreopoulos B."/>
            <person name="Baker S."/>
            <person name="Barry K."/>
            <person name="Bills G."/>
            <person name="Bluhm B."/>
            <person name="Cannon C."/>
            <person name="Castanera R."/>
            <person name="Culley D."/>
            <person name="Daum C."/>
            <person name="Ezra D."/>
            <person name="Gonzalez J."/>
            <person name="Henrissat B."/>
            <person name="Kuo A."/>
            <person name="Liang C."/>
            <person name="Lipzen A."/>
            <person name="Lutzoni F."/>
            <person name="Magnuson J."/>
            <person name="Mondo S."/>
            <person name="Nolan M."/>
            <person name="Ohm R."/>
            <person name="Pangilinan J."/>
            <person name="Park H.-J."/>
            <person name="Ramirez L."/>
            <person name="Alfaro M."/>
            <person name="Sun H."/>
            <person name="Tritt A."/>
            <person name="Yoshinaga Y."/>
            <person name="Zwiers L.-H."/>
            <person name="Turgeon B."/>
            <person name="Goodwin S."/>
            <person name="Spatafora J."/>
            <person name="Crous P."/>
            <person name="Grigoriev I."/>
        </authorList>
    </citation>
    <scope>NUCLEOTIDE SEQUENCE</scope>
    <source>
        <strain evidence="2">CBS 125425</strain>
    </source>
</reference>
<accession>A0A9P4R538</accession>
<evidence type="ECO:0000313" key="3">
    <source>
        <dbReference type="Proteomes" id="UP000799444"/>
    </source>
</evidence>